<accession>A0A2M4B7L3</accession>
<feature type="chain" id="PRO_5014695145" evidence="1">
    <location>
        <begin position="30"/>
        <end position="86"/>
    </location>
</feature>
<evidence type="ECO:0000256" key="1">
    <source>
        <dbReference type="SAM" id="SignalP"/>
    </source>
</evidence>
<organism evidence="2">
    <name type="scientific">Anopheles triannulatus</name>
    <dbReference type="NCBI Taxonomy" id="58253"/>
    <lineage>
        <taxon>Eukaryota</taxon>
        <taxon>Metazoa</taxon>
        <taxon>Ecdysozoa</taxon>
        <taxon>Arthropoda</taxon>
        <taxon>Hexapoda</taxon>
        <taxon>Insecta</taxon>
        <taxon>Pterygota</taxon>
        <taxon>Neoptera</taxon>
        <taxon>Endopterygota</taxon>
        <taxon>Diptera</taxon>
        <taxon>Nematocera</taxon>
        <taxon>Culicoidea</taxon>
        <taxon>Culicidae</taxon>
        <taxon>Anophelinae</taxon>
        <taxon>Anopheles</taxon>
    </lineage>
</organism>
<reference evidence="2" key="1">
    <citation type="submission" date="2018-01" db="EMBL/GenBank/DDBJ databases">
        <title>An insight into the sialome of Amazonian anophelines.</title>
        <authorList>
            <person name="Ribeiro J.M."/>
            <person name="Scarpassa V."/>
            <person name="Calvo E."/>
        </authorList>
    </citation>
    <scope>NUCLEOTIDE SEQUENCE</scope>
    <source>
        <tissue evidence="2">Salivary glands</tissue>
    </source>
</reference>
<name>A0A2M4B7L3_9DIPT</name>
<keyword evidence="1" id="KW-0732">Signal</keyword>
<sequence length="86" mass="9141">MCGGGVWRLFPQSPALLILVCAAVPDCKCSNTLEARNVVDYLYGNFANASAPSSRVTNVWPNGAFPNNFGMGNSFPRSFDGLSPLA</sequence>
<dbReference type="AlphaFoldDB" id="A0A2M4B7L3"/>
<proteinExistence type="predicted"/>
<protein>
    <submittedName>
        <fullName evidence="2">Putative secreted protein</fullName>
    </submittedName>
</protein>
<feature type="signal peptide" evidence="1">
    <location>
        <begin position="1"/>
        <end position="29"/>
    </location>
</feature>
<evidence type="ECO:0000313" key="2">
    <source>
        <dbReference type="EMBL" id="MBW49044.1"/>
    </source>
</evidence>
<dbReference type="EMBL" id="GGFK01015723">
    <property type="protein sequence ID" value="MBW49044.1"/>
    <property type="molecule type" value="Transcribed_RNA"/>
</dbReference>